<gene>
    <name evidence="3" type="primary">HERC2</name>
    <name evidence="3" type="ORF">SNEC2469_LOCUS31919</name>
</gene>
<keyword evidence="2" id="KW-0812">Transmembrane</keyword>
<feature type="transmembrane region" description="Helical" evidence="2">
    <location>
        <begin position="96"/>
        <end position="120"/>
    </location>
</feature>
<evidence type="ECO:0000313" key="4">
    <source>
        <dbReference type="Proteomes" id="UP000601435"/>
    </source>
</evidence>
<feature type="region of interest" description="Disordered" evidence="1">
    <location>
        <begin position="176"/>
        <end position="236"/>
    </location>
</feature>
<feature type="compositionally biased region" description="Low complexity" evidence="1">
    <location>
        <begin position="200"/>
        <end position="212"/>
    </location>
</feature>
<protein>
    <submittedName>
        <fullName evidence="3">HERC2 protein</fullName>
    </submittedName>
</protein>
<proteinExistence type="predicted"/>
<dbReference type="AlphaFoldDB" id="A0A813BWH0"/>
<feature type="transmembrane region" description="Helical" evidence="2">
    <location>
        <begin position="140"/>
        <end position="159"/>
    </location>
</feature>
<comment type="caution">
    <text evidence="3">The sequence shown here is derived from an EMBL/GenBank/DDBJ whole genome shotgun (WGS) entry which is preliminary data.</text>
</comment>
<sequence length="236" mass="26375">VRVSLIFLKICTSGATNALFFSSNSPLEGSDPKCWTPKDYFRRLVTNTIVGFLAAFLGDCVVFTLFLLQVRKPIEKRQWSERAISRQIATWRCKGFCFWFIWLFYSGTCVFYVMIFLANVRLVDAHDWYQSTGMSLLQDLFVLPLTTAVAMGSLATLALRSRGVRAKVESRWFEDDNVQEEPQEEPELEPGAVIVDTGAVPVSPGSPSPNSVKADGRPTKAPDFDDVLPGMPMESS</sequence>
<dbReference type="EMBL" id="CAJNJA010078902">
    <property type="protein sequence ID" value="CAE7923625.1"/>
    <property type="molecule type" value="Genomic_DNA"/>
</dbReference>
<name>A0A813BWH0_9DINO</name>
<evidence type="ECO:0000256" key="2">
    <source>
        <dbReference type="SAM" id="Phobius"/>
    </source>
</evidence>
<feature type="transmembrane region" description="Helical" evidence="2">
    <location>
        <begin position="49"/>
        <end position="68"/>
    </location>
</feature>
<feature type="non-terminal residue" evidence="3">
    <location>
        <position position="1"/>
    </location>
</feature>
<dbReference type="OrthoDB" id="440910at2759"/>
<keyword evidence="2" id="KW-1133">Transmembrane helix</keyword>
<dbReference type="Proteomes" id="UP000601435">
    <property type="component" value="Unassembled WGS sequence"/>
</dbReference>
<organism evidence="3 4">
    <name type="scientific">Symbiodinium necroappetens</name>
    <dbReference type="NCBI Taxonomy" id="1628268"/>
    <lineage>
        <taxon>Eukaryota</taxon>
        <taxon>Sar</taxon>
        <taxon>Alveolata</taxon>
        <taxon>Dinophyceae</taxon>
        <taxon>Suessiales</taxon>
        <taxon>Symbiodiniaceae</taxon>
        <taxon>Symbiodinium</taxon>
    </lineage>
</organism>
<evidence type="ECO:0000313" key="3">
    <source>
        <dbReference type="EMBL" id="CAE7923625.1"/>
    </source>
</evidence>
<keyword evidence="4" id="KW-1185">Reference proteome</keyword>
<feature type="compositionally biased region" description="Basic and acidic residues" evidence="1">
    <location>
        <begin position="214"/>
        <end position="223"/>
    </location>
</feature>
<reference evidence="3" key="1">
    <citation type="submission" date="2021-02" db="EMBL/GenBank/DDBJ databases">
        <authorList>
            <person name="Dougan E. K."/>
            <person name="Rhodes N."/>
            <person name="Thang M."/>
            <person name="Chan C."/>
        </authorList>
    </citation>
    <scope>NUCLEOTIDE SEQUENCE</scope>
</reference>
<evidence type="ECO:0000256" key="1">
    <source>
        <dbReference type="SAM" id="MobiDB-lite"/>
    </source>
</evidence>
<accession>A0A813BWH0</accession>
<keyword evidence="2" id="KW-0472">Membrane</keyword>
<feature type="compositionally biased region" description="Acidic residues" evidence="1">
    <location>
        <begin position="176"/>
        <end position="188"/>
    </location>
</feature>